<protein>
    <submittedName>
        <fullName evidence="3">4-hydroxy-tetrahydrodipicolinate synthase</fullName>
        <ecNumber evidence="3">4.3.3.7</ecNumber>
    </submittedName>
</protein>
<organism evidence="3">
    <name type="scientific">Nonomuraea gerenzanensis</name>
    <dbReference type="NCBI Taxonomy" id="93944"/>
    <lineage>
        <taxon>Bacteria</taxon>
        <taxon>Bacillati</taxon>
        <taxon>Actinomycetota</taxon>
        <taxon>Actinomycetes</taxon>
        <taxon>Streptosporangiales</taxon>
        <taxon>Streptosporangiaceae</taxon>
        <taxon>Nonomuraea</taxon>
    </lineage>
</organism>
<feature type="region of interest" description="Disordered" evidence="2">
    <location>
        <begin position="1"/>
        <end position="25"/>
    </location>
</feature>
<dbReference type="SMART" id="SM01130">
    <property type="entry name" value="DHDPS"/>
    <property type="match status" value="1"/>
</dbReference>
<dbReference type="GO" id="GO:0008840">
    <property type="term" value="F:4-hydroxy-tetrahydrodipicolinate synthase activity"/>
    <property type="evidence" value="ECO:0007669"/>
    <property type="project" value="UniProtKB-EC"/>
</dbReference>
<dbReference type="InterPro" id="IPR013785">
    <property type="entry name" value="Aldolase_TIM"/>
</dbReference>
<gene>
    <name evidence="3" type="ORF">BN4615_P9441</name>
</gene>
<dbReference type="Pfam" id="PF00701">
    <property type="entry name" value="DHDPS"/>
    <property type="match status" value="1"/>
</dbReference>
<reference evidence="3" key="1">
    <citation type="submission" date="2016-04" db="EMBL/GenBank/DDBJ databases">
        <authorList>
            <person name="Evans L.H."/>
            <person name="Alamgir A."/>
            <person name="Owens N."/>
            <person name="Weber N.D."/>
            <person name="Virtaneva K."/>
            <person name="Barbian K."/>
            <person name="Babar A."/>
            <person name="Rosenke K."/>
        </authorList>
    </citation>
    <scope>NUCLEOTIDE SEQUENCE</scope>
    <source>
        <strain evidence="3">Nono1</strain>
    </source>
</reference>
<dbReference type="PANTHER" id="PTHR12128">
    <property type="entry name" value="DIHYDRODIPICOLINATE SYNTHASE"/>
    <property type="match status" value="1"/>
</dbReference>
<evidence type="ECO:0000313" key="3">
    <source>
        <dbReference type="EMBL" id="SBO99925.1"/>
    </source>
</evidence>
<dbReference type="AlphaFoldDB" id="A0A1M4EM80"/>
<accession>A0A1M4EM80</accession>
<keyword evidence="1 3" id="KW-0456">Lyase</keyword>
<name>A0A1M4EM80_9ACTN</name>
<dbReference type="EC" id="4.3.3.7" evidence="3"/>
<dbReference type="InterPro" id="IPR002220">
    <property type="entry name" value="DapA-like"/>
</dbReference>
<dbReference type="SUPFAM" id="SSF51569">
    <property type="entry name" value="Aldolase"/>
    <property type="match status" value="1"/>
</dbReference>
<dbReference type="Gene3D" id="3.20.20.70">
    <property type="entry name" value="Aldolase class I"/>
    <property type="match status" value="1"/>
</dbReference>
<proteinExistence type="predicted"/>
<evidence type="ECO:0000256" key="1">
    <source>
        <dbReference type="ARBA" id="ARBA00023239"/>
    </source>
</evidence>
<sequence length="371" mass="40220">MLGTASEAQTAAVPASGAHASVVRTPEAQRSVRDLFRRGLVIPAHPLALTEDRKLDERRQRALTRYYVEAGAGGLAVGVHTTQFAIHGTGLLAPVLELAAGAAKEFEREVVLVAGATGPTEQAVAEAELARSLGYHMVLLSPYRELDEDGLIERARAVGEVLPVIGFYLQPAVGGRQLSREFWTRLASIESVVGVKVAPFDRYRTLDVLHGVVRAGRAGEVALYTGNDDHILADLITSHRVVVDGRQVEVEFVGGLLGQWAVWVRRAVELLEEAALARSGDDAAVRRLLGLDGHLTDANAAIFDSANGFRGCIPGIHEVLRRQGLLAGRWCLDPEEDLSPGQLAEIDRVWAAYPWLRDDDFVAQGLDRWLA</sequence>
<dbReference type="CDD" id="cd00408">
    <property type="entry name" value="DHDPS-like"/>
    <property type="match status" value="1"/>
</dbReference>
<dbReference type="EMBL" id="LT559118">
    <property type="protein sequence ID" value="SBO99925.1"/>
    <property type="molecule type" value="Genomic_DNA"/>
</dbReference>
<evidence type="ECO:0000256" key="2">
    <source>
        <dbReference type="SAM" id="MobiDB-lite"/>
    </source>
</evidence>
<dbReference type="PANTHER" id="PTHR12128:SF51">
    <property type="entry name" value="BLL4205 PROTEIN"/>
    <property type="match status" value="1"/>
</dbReference>